<evidence type="ECO:0000256" key="9">
    <source>
        <dbReference type="ARBA" id="ARBA00023136"/>
    </source>
</evidence>
<dbReference type="GO" id="GO:0005507">
    <property type="term" value="F:copper ion binding"/>
    <property type="evidence" value="ECO:0007669"/>
    <property type="project" value="InterPro"/>
</dbReference>
<keyword evidence="10" id="KW-1003">Cell membrane</keyword>
<dbReference type="Pfam" id="PF04442">
    <property type="entry name" value="CtaG_Cox11"/>
    <property type="match status" value="1"/>
</dbReference>
<evidence type="ECO:0000256" key="10">
    <source>
        <dbReference type="HAMAP-Rule" id="MF_00155"/>
    </source>
</evidence>
<dbReference type="PANTHER" id="PTHR21320">
    <property type="entry name" value="CYTOCHROME C OXIDASE ASSEMBLY PROTEIN COX11-RELATED"/>
    <property type="match status" value="1"/>
</dbReference>
<keyword evidence="5 10" id="KW-0812">Transmembrane</keyword>
<evidence type="ECO:0000256" key="4">
    <source>
        <dbReference type="ARBA" id="ARBA00015384"/>
    </source>
</evidence>
<dbReference type="FunFam" id="2.60.370.10:FF:000001">
    <property type="entry name" value="COX11 cytochrome c oxidase assembly homolog"/>
    <property type="match status" value="1"/>
</dbReference>
<keyword evidence="6 10" id="KW-0735">Signal-anchor</keyword>
<proteinExistence type="inferred from homology"/>
<dbReference type="NCBIfam" id="NF003465">
    <property type="entry name" value="PRK05089.1"/>
    <property type="match status" value="1"/>
</dbReference>
<keyword evidence="7 10" id="KW-1133">Transmembrane helix</keyword>
<comment type="similarity">
    <text evidence="3 10">Belongs to the COX11/CtaG family.</text>
</comment>
<evidence type="ECO:0000256" key="11">
    <source>
        <dbReference type="SAM" id="Phobius"/>
    </source>
</evidence>
<dbReference type="HAMAP" id="MF_00155">
    <property type="entry name" value="CtaG"/>
    <property type="match status" value="1"/>
</dbReference>
<accession>A0A0H2MNE4</accession>
<evidence type="ECO:0000256" key="1">
    <source>
        <dbReference type="ARBA" id="ARBA00004007"/>
    </source>
</evidence>
<reference evidence="12 13" key="1">
    <citation type="submission" date="2015-03" db="EMBL/GenBank/DDBJ databases">
        <title>Genome Sequence of Kiloniella spongiae MEBiC09566, isolated from a marine sponge.</title>
        <authorList>
            <person name="Shao Z."/>
            <person name="Wang L."/>
            <person name="Li X."/>
        </authorList>
    </citation>
    <scope>NUCLEOTIDE SEQUENCE [LARGE SCALE GENOMIC DNA]</scope>
    <source>
        <strain evidence="12 13">MEBiC09566</strain>
    </source>
</reference>
<comment type="function">
    <text evidence="1 10">Exerts its effect at some terminal stage of cytochrome c oxidase synthesis, probably by being involved in the insertion of the copper B into subunit I.</text>
</comment>
<dbReference type="GO" id="GO:0008535">
    <property type="term" value="P:respiratory chain complex IV assembly"/>
    <property type="evidence" value="ECO:0007669"/>
    <property type="project" value="UniProtKB-UniRule"/>
</dbReference>
<dbReference type="PATRIC" id="fig|1489064.4.peg.1327"/>
<dbReference type="STRING" id="1489064.WH96_02010"/>
<dbReference type="Proteomes" id="UP000035444">
    <property type="component" value="Unassembled WGS sequence"/>
</dbReference>
<evidence type="ECO:0000256" key="2">
    <source>
        <dbReference type="ARBA" id="ARBA00004382"/>
    </source>
</evidence>
<feature type="topological domain" description="Cytoplasmic" evidence="10">
    <location>
        <begin position="1"/>
        <end position="6"/>
    </location>
</feature>
<dbReference type="EMBL" id="LAQL01000002">
    <property type="protein sequence ID" value="KLN62312.1"/>
    <property type="molecule type" value="Genomic_DNA"/>
</dbReference>
<comment type="caution">
    <text evidence="12">The sequence shown here is derived from an EMBL/GenBank/DDBJ whole genome shotgun (WGS) entry which is preliminary data.</text>
</comment>
<gene>
    <name evidence="10" type="primary">ctaG</name>
    <name evidence="12" type="ORF">WH96_02010</name>
</gene>
<evidence type="ECO:0000256" key="5">
    <source>
        <dbReference type="ARBA" id="ARBA00022692"/>
    </source>
</evidence>
<keyword evidence="10" id="KW-0997">Cell inner membrane</keyword>
<evidence type="ECO:0000313" key="13">
    <source>
        <dbReference type="Proteomes" id="UP000035444"/>
    </source>
</evidence>
<feature type="transmembrane region" description="Helical" evidence="11">
    <location>
        <begin position="12"/>
        <end position="33"/>
    </location>
</feature>
<comment type="subcellular location">
    <subcellularLocation>
        <location evidence="2 10">Cell inner membrane</location>
        <topology evidence="2 10">Single-pass type II membrane protein</topology>
        <orientation evidence="2 10">Periplasmic side</orientation>
    </subcellularLocation>
</comment>
<evidence type="ECO:0000256" key="7">
    <source>
        <dbReference type="ARBA" id="ARBA00022989"/>
    </source>
</evidence>
<dbReference type="RefSeq" id="WP_047762436.1">
    <property type="nucleotide sequence ID" value="NZ_LAQL01000002.1"/>
</dbReference>
<name>A0A0H2MNE4_9PROT</name>
<dbReference type="SUPFAM" id="SSF110111">
    <property type="entry name" value="Ctag/Cox11"/>
    <property type="match status" value="1"/>
</dbReference>
<dbReference type="Gene3D" id="2.60.370.10">
    <property type="entry name" value="Ctag/Cox11"/>
    <property type="match status" value="1"/>
</dbReference>
<protein>
    <recommendedName>
        <fullName evidence="4 10">Cytochrome c oxidase assembly protein CtaG</fullName>
    </recommendedName>
</protein>
<sequence length="203" mass="21906">MSVAGGKNARVAIILGGVVCGMVALAFASVPLYRLFCQVTGYGGTTQVSEAGATDDLVMTDRDVTIRFDSSVNGDLPWNFKPAQRAVDLKVGEEGIAFYRAKNTSDDKVKGVATFNVTPLKAGQYFVKVDCFCFSEQTLLPGQEVDMPVTFYVDPEIENDPNLSDVKTITLSYTFFRDTEGEDSIDMGGLGNDTGNKPVVEVN</sequence>
<evidence type="ECO:0000256" key="6">
    <source>
        <dbReference type="ARBA" id="ARBA00022968"/>
    </source>
</evidence>
<keyword evidence="13" id="KW-1185">Reference proteome</keyword>
<dbReference type="PANTHER" id="PTHR21320:SF3">
    <property type="entry name" value="CYTOCHROME C OXIDASE ASSEMBLY PROTEIN COX11, MITOCHONDRIAL-RELATED"/>
    <property type="match status" value="1"/>
</dbReference>
<keyword evidence="8 10" id="KW-0186">Copper</keyword>
<dbReference type="OrthoDB" id="9804841at2"/>
<dbReference type="GO" id="GO:0005886">
    <property type="term" value="C:plasma membrane"/>
    <property type="evidence" value="ECO:0007669"/>
    <property type="project" value="UniProtKB-SubCell"/>
</dbReference>
<dbReference type="InterPro" id="IPR007533">
    <property type="entry name" value="Cyt_c_oxidase_assmbl_CtaG"/>
</dbReference>
<evidence type="ECO:0000256" key="8">
    <source>
        <dbReference type="ARBA" id="ARBA00023008"/>
    </source>
</evidence>
<keyword evidence="9 10" id="KW-0472">Membrane</keyword>
<dbReference type="InterPro" id="IPR023471">
    <property type="entry name" value="CtaG/Cox11_dom_sf"/>
</dbReference>
<feature type="topological domain" description="Periplasmic" evidence="10">
    <location>
        <begin position="30"/>
        <end position="203"/>
    </location>
</feature>
<evidence type="ECO:0000256" key="3">
    <source>
        <dbReference type="ARBA" id="ARBA00009620"/>
    </source>
</evidence>
<evidence type="ECO:0000313" key="12">
    <source>
        <dbReference type="EMBL" id="KLN62312.1"/>
    </source>
</evidence>
<dbReference type="PIRSF" id="PIRSF005413">
    <property type="entry name" value="COX11"/>
    <property type="match status" value="1"/>
</dbReference>
<dbReference type="AlphaFoldDB" id="A0A0H2MNE4"/>
<organism evidence="12 13">
    <name type="scientific">Kiloniella spongiae</name>
    <dbReference type="NCBI Taxonomy" id="1489064"/>
    <lineage>
        <taxon>Bacteria</taxon>
        <taxon>Pseudomonadati</taxon>
        <taxon>Pseudomonadota</taxon>
        <taxon>Alphaproteobacteria</taxon>
        <taxon>Rhodospirillales</taxon>
        <taxon>Kiloniellaceae</taxon>
        <taxon>Kiloniella</taxon>
    </lineage>
</organism>